<dbReference type="InterPro" id="IPR000620">
    <property type="entry name" value="EamA_dom"/>
</dbReference>
<organism evidence="3 4">
    <name type="scientific">Acetobacter peroxydans</name>
    <dbReference type="NCBI Taxonomy" id="104098"/>
    <lineage>
        <taxon>Bacteria</taxon>
        <taxon>Pseudomonadati</taxon>
        <taxon>Pseudomonadota</taxon>
        <taxon>Alphaproteobacteria</taxon>
        <taxon>Acetobacterales</taxon>
        <taxon>Acetobacteraceae</taxon>
        <taxon>Acetobacter</taxon>
    </lineage>
</organism>
<feature type="transmembrane region" description="Helical" evidence="1">
    <location>
        <begin position="162"/>
        <end position="182"/>
    </location>
</feature>
<gene>
    <name evidence="3" type="ORF">APE01nite_09120</name>
</gene>
<proteinExistence type="predicted"/>
<feature type="transmembrane region" description="Helical" evidence="1">
    <location>
        <begin position="291"/>
        <end position="311"/>
    </location>
</feature>
<feature type="transmembrane region" description="Helical" evidence="1">
    <location>
        <begin position="12"/>
        <end position="33"/>
    </location>
</feature>
<dbReference type="GO" id="GO:0016020">
    <property type="term" value="C:membrane"/>
    <property type="evidence" value="ECO:0007669"/>
    <property type="project" value="InterPro"/>
</dbReference>
<dbReference type="SUPFAM" id="SSF103481">
    <property type="entry name" value="Multidrug resistance efflux transporter EmrE"/>
    <property type="match status" value="1"/>
</dbReference>
<feature type="transmembrane region" description="Helical" evidence="1">
    <location>
        <begin position="82"/>
        <end position="101"/>
    </location>
</feature>
<feature type="transmembrane region" description="Helical" evidence="1">
    <location>
        <begin position="267"/>
        <end position="285"/>
    </location>
</feature>
<evidence type="ECO:0000313" key="4">
    <source>
        <dbReference type="Proteomes" id="UP000317730"/>
    </source>
</evidence>
<feature type="transmembrane region" description="Helical" evidence="1">
    <location>
        <begin position="236"/>
        <end position="255"/>
    </location>
</feature>
<feature type="transmembrane region" description="Helical" evidence="1">
    <location>
        <begin position="107"/>
        <end position="124"/>
    </location>
</feature>
<dbReference type="AlphaFoldDB" id="A0A4Y3TWJ4"/>
<feature type="transmembrane region" description="Helical" evidence="1">
    <location>
        <begin position="203"/>
        <end position="224"/>
    </location>
</feature>
<accession>A0A4Y3TWJ4</accession>
<keyword evidence="1" id="KW-0812">Transmembrane</keyword>
<dbReference type="Pfam" id="PF00892">
    <property type="entry name" value="EamA"/>
    <property type="match status" value="1"/>
</dbReference>
<feature type="domain" description="EamA" evidence="2">
    <location>
        <begin position="18"/>
        <end position="125"/>
    </location>
</feature>
<keyword evidence="1" id="KW-0472">Membrane</keyword>
<name>A0A4Y3TWJ4_9PROT</name>
<keyword evidence="4" id="KW-1185">Reference proteome</keyword>
<dbReference type="EMBL" id="BJMV01000003">
    <property type="protein sequence ID" value="GEB85115.1"/>
    <property type="molecule type" value="Genomic_DNA"/>
</dbReference>
<feature type="transmembrane region" description="Helical" evidence="1">
    <location>
        <begin position="53"/>
        <end position="70"/>
    </location>
</feature>
<evidence type="ECO:0000256" key="1">
    <source>
        <dbReference type="SAM" id="Phobius"/>
    </source>
</evidence>
<keyword evidence="1" id="KW-1133">Transmembrane helix</keyword>
<evidence type="ECO:0000259" key="2">
    <source>
        <dbReference type="Pfam" id="PF00892"/>
    </source>
</evidence>
<protein>
    <submittedName>
        <fullName evidence="3">Multidrug DMT transporter permease</fullName>
    </submittedName>
</protein>
<sequence>MTIMENNKRVDTAHTIPLGVLYGAGAGALWGLVFLAPELARPFTPLQVAVGRYLAYGVLSALMIAPRWKSLMHSLRKKDWEALFWLSLCGNVFYYVMLSMAVQKGGIALASLVVGFLPITVTIIGSRDKGAVSFGALLPSLLFCAAGALCVAWQALAAPAAGGHAVSGFFCAVVALVLWTAYAVGNSRCLVRLHVLSVHDWNLLIGIVTGAQALLLSPVAILSSPYTYSTGQLGRFAAVSCAVAVIASIFGNALWNRMSRLVPLTMTGQMILFETFFALIYGFLWEHRWPRLLEGVAFVCITLSVLTCVSVHQKHAARRRGAISGLMENGV</sequence>
<reference evidence="3 4" key="1">
    <citation type="submission" date="2019-06" db="EMBL/GenBank/DDBJ databases">
        <title>Whole genome shotgun sequence of Acetobacter peroxydans NBRC 13755.</title>
        <authorList>
            <person name="Hosoyama A."/>
            <person name="Uohara A."/>
            <person name="Ohji S."/>
            <person name="Ichikawa N."/>
        </authorList>
    </citation>
    <scope>NUCLEOTIDE SEQUENCE [LARGE SCALE GENOMIC DNA]</scope>
    <source>
        <strain evidence="3 4">NBRC 13755</strain>
    </source>
</reference>
<feature type="transmembrane region" description="Helical" evidence="1">
    <location>
        <begin position="136"/>
        <end position="156"/>
    </location>
</feature>
<evidence type="ECO:0000313" key="3">
    <source>
        <dbReference type="EMBL" id="GEB85115.1"/>
    </source>
</evidence>
<comment type="caution">
    <text evidence="3">The sequence shown here is derived from an EMBL/GenBank/DDBJ whole genome shotgun (WGS) entry which is preliminary data.</text>
</comment>
<dbReference type="InterPro" id="IPR037185">
    <property type="entry name" value="EmrE-like"/>
</dbReference>
<dbReference type="Proteomes" id="UP000317730">
    <property type="component" value="Unassembled WGS sequence"/>
</dbReference>